<dbReference type="InterPro" id="IPR016181">
    <property type="entry name" value="Acyl_CoA_acyltransferase"/>
</dbReference>
<dbReference type="Gene3D" id="3.40.630.30">
    <property type="match status" value="1"/>
</dbReference>
<evidence type="ECO:0000313" key="3">
    <source>
        <dbReference type="Proteomes" id="UP000183794"/>
    </source>
</evidence>
<dbReference type="PROSITE" id="PS51186">
    <property type="entry name" value="GNAT"/>
    <property type="match status" value="1"/>
</dbReference>
<sequence length="143" mass="16588">MDLEYRLATEQDYDFAFFLKKSAEYGPIKAIFGWDEVLQQQMHAQEWASGKPMLICIEGIAVGSYKIEVNSDHIHFCRFFLLPEHQGRGIGSKVLKQLITFAKEKQLPCKLSHLQGNRVGELYTRFGFVIDDCDNQFVYMSRQ</sequence>
<dbReference type="CDD" id="cd04301">
    <property type="entry name" value="NAT_SF"/>
    <property type="match status" value="1"/>
</dbReference>
<dbReference type="InterPro" id="IPR000182">
    <property type="entry name" value="GNAT_dom"/>
</dbReference>
<protein>
    <submittedName>
        <fullName evidence="2">Acetyltransferase</fullName>
    </submittedName>
</protein>
<dbReference type="AlphaFoldDB" id="A0A1L0A7T8"/>
<keyword evidence="2" id="KW-0808">Transferase</keyword>
<evidence type="ECO:0000313" key="2">
    <source>
        <dbReference type="EMBL" id="SGZ09663.1"/>
    </source>
</evidence>
<gene>
    <name evidence="2" type="ORF">NVI5450_3480</name>
</gene>
<reference evidence="2 3" key="1">
    <citation type="submission" date="2016-11" db="EMBL/GenBank/DDBJ databases">
        <authorList>
            <person name="Jaros S."/>
            <person name="Januszkiewicz K."/>
            <person name="Wedrychowicz H."/>
        </authorList>
    </citation>
    <scope>NUCLEOTIDE SEQUENCE [LARGE SCALE GENOMIC DNA]</scope>
    <source>
        <strain evidence="2">NVI 5450</strain>
    </source>
</reference>
<feature type="domain" description="N-acetyltransferase" evidence="1">
    <location>
        <begin position="3"/>
        <end position="143"/>
    </location>
</feature>
<proteinExistence type="predicted"/>
<dbReference type="Proteomes" id="UP000183794">
    <property type="component" value="Unassembled WGS sequence"/>
</dbReference>
<dbReference type="GO" id="GO:0016747">
    <property type="term" value="F:acyltransferase activity, transferring groups other than amino-acyl groups"/>
    <property type="evidence" value="ECO:0007669"/>
    <property type="project" value="InterPro"/>
</dbReference>
<dbReference type="OrthoDB" id="5522469at2"/>
<name>A0A1L0A7T8_9GAMM</name>
<organism evidence="2 3">
    <name type="scientific">Moritella viscosa</name>
    <dbReference type="NCBI Taxonomy" id="80854"/>
    <lineage>
        <taxon>Bacteria</taxon>
        <taxon>Pseudomonadati</taxon>
        <taxon>Pseudomonadota</taxon>
        <taxon>Gammaproteobacteria</taxon>
        <taxon>Alteromonadales</taxon>
        <taxon>Moritellaceae</taxon>
        <taxon>Moritella</taxon>
    </lineage>
</organism>
<dbReference type="RefSeq" id="WP_075497755.1">
    <property type="nucleotide sequence ID" value="NZ_CAWRBC010000054.1"/>
</dbReference>
<dbReference type="SUPFAM" id="SSF55729">
    <property type="entry name" value="Acyl-CoA N-acyltransferases (Nat)"/>
    <property type="match status" value="1"/>
</dbReference>
<accession>A0A1L0A7T8</accession>
<dbReference type="EMBL" id="FPLD01000097">
    <property type="protein sequence ID" value="SGZ09663.1"/>
    <property type="molecule type" value="Genomic_DNA"/>
</dbReference>
<dbReference type="Pfam" id="PF13508">
    <property type="entry name" value="Acetyltransf_7"/>
    <property type="match status" value="1"/>
</dbReference>
<evidence type="ECO:0000259" key="1">
    <source>
        <dbReference type="PROSITE" id="PS51186"/>
    </source>
</evidence>